<dbReference type="STRING" id="240302.BN982_00318"/>
<proteinExistence type="predicted"/>
<evidence type="ECO:0000313" key="2">
    <source>
        <dbReference type="Proteomes" id="UP000183557"/>
    </source>
</evidence>
<evidence type="ECO:0000313" key="1">
    <source>
        <dbReference type="EMBL" id="SFJ18615.1"/>
    </source>
</evidence>
<dbReference type="SUPFAM" id="SSF100985">
    <property type="entry name" value="Sporulation inhibitor Sda"/>
    <property type="match status" value="1"/>
</dbReference>
<dbReference type="Gene3D" id="1.10.287.1100">
    <property type="entry name" value="Sporulation inhibitor A"/>
    <property type="match status" value="1"/>
</dbReference>
<dbReference type="EMBL" id="FOSB01000001">
    <property type="protein sequence ID" value="SFJ18615.1"/>
    <property type="molecule type" value="Genomic_DNA"/>
</dbReference>
<sequence>MCDSGMKQLSDSLLLQSYHKAIELNLSEEFIEQIKLEIKKRSIQHLVDKHISQVG</sequence>
<organism evidence="1 2">
    <name type="scientific">Halobacillus dabanensis</name>
    <dbReference type="NCBI Taxonomy" id="240302"/>
    <lineage>
        <taxon>Bacteria</taxon>
        <taxon>Bacillati</taxon>
        <taxon>Bacillota</taxon>
        <taxon>Bacilli</taxon>
        <taxon>Bacillales</taxon>
        <taxon>Bacillaceae</taxon>
        <taxon>Halobacillus</taxon>
    </lineage>
</organism>
<dbReference type="InterPro" id="IPR015064">
    <property type="entry name" value="Sda"/>
</dbReference>
<dbReference type="RefSeq" id="WP_425268628.1">
    <property type="nucleotide sequence ID" value="NZ_FOSB01000001.1"/>
</dbReference>
<dbReference type="Proteomes" id="UP000183557">
    <property type="component" value="Unassembled WGS sequence"/>
</dbReference>
<reference evidence="2" key="1">
    <citation type="submission" date="2016-10" db="EMBL/GenBank/DDBJ databases">
        <authorList>
            <person name="Varghese N."/>
            <person name="Submissions S."/>
        </authorList>
    </citation>
    <scope>NUCLEOTIDE SEQUENCE [LARGE SCALE GENOMIC DNA]</scope>
    <source>
        <strain evidence="2">CGMCC 1.3704</strain>
    </source>
</reference>
<keyword evidence="2" id="KW-1185">Reference proteome</keyword>
<dbReference type="Pfam" id="PF08970">
    <property type="entry name" value="Sda"/>
    <property type="match status" value="1"/>
</dbReference>
<protein>
    <submittedName>
        <fullName evidence="1">Developmental checkpoint coupling sporulation initiation to replication initiation</fullName>
    </submittedName>
</protein>
<accession>A0A1I3PAT0</accession>
<dbReference type="AlphaFoldDB" id="A0A1I3PAT0"/>
<name>A0A1I3PAT0_HALDA</name>
<gene>
    <name evidence="1" type="ORF">SAMN04487936_101245</name>
</gene>
<dbReference type="InterPro" id="IPR036916">
    <property type="entry name" value="Sda_sf"/>
</dbReference>